<dbReference type="Gene3D" id="3.30.300.90">
    <property type="entry name" value="BolA-like"/>
    <property type="match status" value="1"/>
</dbReference>
<proteinExistence type="inferred from homology"/>
<organism evidence="4 5">
    <name type="scientific">Polyangium fumosum</name>
    <dbReference type="NCBI Taxonomy" id="889272"/>
    <lineage>
        <taxon>Bacteria</taxon>
        <taxon>Pseudomonadati</taxon>
        <taxon>Myxococcota</taxon>
        <taxon>Polyangia</taxon>
        <taxon>Polyangiales</taxon>
        <taxon>Polyangiaceae</taxon>
        <taxon>Polyangium</taxon>
    </lineage>
</organism>
<evidence type="ECO:0000313" key="5">
    <source>
        <dbReference type="Proteomes" id="UP000309215"/>
    </source>
</evidence>
<evidence type="ECO:0000256" key="3">
    <source>
        <dbReference type="SAM" id="MobiDB-lite"/>
    </source>
</evidence>
<dbReference type="AlphaFoldDB" id="A0A4U1INW0"/>
<keyword evidence="5" id="KW-1185">Reference proteome</keyword>
<dbReference type="InterPro" id="IPR036065">
    <property type="entry name" value="BolA-like_sf"/>
</dbReference>
<sequence>MSRQERIEQKLSEALAPVFLTVENESKNHNVPAGSETHFKVLIVSPAFEGLGTIDRHRKVHTALATELRSGLHALTIRALTPAQFDAEGAPGFQSPPCLGGSKHDKS</sequence>
<dbReference type="PANTHER" id="PTHR46229">
    <property type="entry name" value="BOLA TRANSCRIPTION REGULATOR"/>
    <property type="match status" value="1"/>
</dbReference>
<reference evidence="4 5" key="1">
    <citation type="submission" date="2019-04" db="EMBL/GenBank/DDBJ databases">
        <authorList>
            <person name="Li Y."/>
            <person name="Wang J."/>
        </authorList>
    </citation>
    <scope>NUCLEOTIDE SEQUENCE [LARGE SCALE GENOMIC DNA]</scope>
    <source>
        <strain evidence="4 5">DSM 14668</strain>
    </source>
</reference>
<name>A0A4U1INW0_9BACT</name>
<dbReference type="InterPro" id="IPR050961">
    <property type="entry name" value="BolA/IbaG_stress_morph_reg"/>
</dbReference>
<evidence type="ECO:0000256" key="2">
    <source>
        <dbReference type="RuleBase" id="RU003860"/>
    </source>
</evidence>
<feature type="region of interest" description="Disordered" evidence="3">
    <location>
        <begin position="88"/>
        <end position="107"/>
    </location>
</feature>
<protein>
    <submittedName>
        <fullName evidence="4">BolA family transcriptional regulator</fullName>
    </submittedName>
</protein>
<accession>A0A4U1INW0</accession>
<evidence type="ECO:0000256" key="1">
    <source>
        <dbReference type="ARBA" id="ARBA00005578"/>
    </source>
</evidence>
<dbReference type="PIRSF" id="PIRSF003113">
    <property type="entry name" value="BolA"/>
    <property type="match status" value="1"/>
</dbReference>
<dbReference type="PANTHER" id="PTHR46229:SF2">
    <property type="entry name" value="BOLA-LIKE PROTEIN 1"/>
    <property type="match status" value="1"/>
</dbReference>
<comment type="similarity">
    <text evidence="1 2">Belongs to the BolA/IbaG family.</text>
</comment>
<comment type="caution">
    <text evidence="4">The sequence shown here is derived from an EMBL/GenBank/DDBJ whole genome shotgun (WGS) entry which is preliminary data.</text>
</comment>
<dbReference type="Proteomes" id="UP000309215">
    <property type="component" value="Unassembled WGS sequence"/>
</dbReference>
<dbReference type="RefSeq" id="WP_136935664.1">
    <property type="nucleotide sequence ID" value="NZ_SSMQ01000095.1"/>
</dbReference>
<gene>
    <name evidence="4" type="ORF">E8A74_46695</name>
</gene>
<evidence type="ECO:0000313" key="4">
    <source>
        <dbReference type="EMBL" id="TKC95748.1"/>
    </source>
</evidence>
<dbReference type="InterPro" id="IPR002634">
    <property type="entry name" value="BolA"/>
</dbReference>
<dbReference type="OrthoDB" id="5296536at2"/>
<dbReference type="Pfam" id="PF01722">
    <property type="entry name" value="BolA"/>
    <property type="match status" value="1"/>
</dbReference>
<dbReference type="EMBL" id="SSMQ01000095">
    <property type="protein sequence ID" value="TKC95748.1"/>
    <property type="molecule type" value="Genomic_DNA"/>
</dbReference>
<dbReference type="SUPFAM" id="SSF82657">
    <property type="entry name" value="BolA-like"/>
    <property type="match status" value="1"/>
</dbReference>